<dbReference type="InterPro" id="IPR044023">
    <property type="entry name" value="Ig_7"/>
</dbReference>
<feature type="domain" description="Secretion system C-terminal sorting" evidence="1">
    <location>
        <begin position="1593"/>
        <end position="1665"/>
    </location>
</feature>
<sequence>MQDRFFTHWILAGLIGMGLISGSNAQTITTGTLAVSELCVPSTLSVPFTKTGTFGAGNSFSVELSGPTGSFDSPRVLAGSGVTSPLSVTLPGDVVNGTGYKVRVVASDPQDVRSTSPSTLTLQQVPAAPAVTTTAYTYCIGATALPLSATASDGNSLKWYDSGGSSLASAPVPSTTIAGTQTYAVAQATSAGCTSAKVTITVQVISPPLAPTTSPVQVCEGGVATPLTAGGNSLRWYDAADNPLPGAPIPSNTTPSTYKVSQTAFGCESAKSIINVSITPRPTPPGVTASYTYCSGQTIPPLTATGSGLKWYDASDSPLGSAPTPSNTAGSSYKVSQTVNGCESDKATISVNITQTPAPTATTSVEYCAGQPAAVLTATGTDLKWYAGPTGGSGSTTAPTPNTAAAGTTDYYVSQTLNGCESARTKITVVVKAVPITPGVSALSVCEGVSAGPLTANGTNLLWYTAATGGSGSGTAPAPSTAAAGSNSYYVSQTVNGCESPRAKLDVTVLAKPAPPGVTASYTYCSGQTIPPLTATGSGLKWYDASDNPLGSAPTPSNTTGSSYKVSQTVNGCESDKATISVNITQTPVPTATTFIQYCLGETAAALTATGTNLKWYDKASGGTALAGAPTPSTAAPAALEYFVSQTQNGCESDRIKITVLIKSVPAAPVVNPITLCEGSTTPALTATGSDLMWYREATGGSGNSNPPVVNTGTAGASSYYVTQTVNGCESPRAKLDVTVKVTPPAPTTAANVPFCIGAPETTLTATGTALTWYQNSTALAKAPVPSTKTAGTTVYQVSQTINGCESPKATITVTVYRTNLPAVTSPVEYCNNEPAIPLVATGTSLKWYDSSTGGTASTTTPTPSTSAVKTTTYYVTQTQNNCESDRARIDVLVKPIPVQPTIAATTPVCQQGTVPLLVSAVSGITGTLKWYEAATGGTGSGTVPKPSADNAGTITYYVTQTVNNCESPRAVLTQEIKALPTRPTVTTPLDLCEKGAAQPLSATGENLKWYSVASGGNPSTTAPTPSTASVTNTSFYVSQTTLYPVGSGSLACEGPRAKIDVQVNPLPGLPAVTPQVICQERQDRNISFTANGENLKWYPAASGGSPLDGTPSVNVKEAQEKAYYVSQTTAKGCEGSRAEVKIRVKRLPGLPGVTPSIEYCQFDKPNPLTATPESNAVLNWYGTNASGGTSSGVAPTPSTDTGGTTDFYLSQTLEGCEGDRTSIKVLVKTTPKPGVTTPVEYCQNVTAQPLSAQGSKLKWYREATATESQPNPFTPFTASVGSYAFYVTQTGDNGCESPKEKIDVRIKPLPSATISGDNSIGLGQSAEILVTFTGDGPWDYTLSNNLTMKGVTENPQRITVTPERTTTYTVTEVANACGKGIPNGSAMVTVRIPTISTGNPTIANLCAGTSFTLPFQASGDFVTGNKFNVQISLTDADEGFRTIPTVRQGNDAIATVPDTLPGGNYYVRVVGESPQFIIKGSVSPVTVTVKPRPTATLTGSTTILIGETATVNVAFTGDGPWTFRFNDGIRDSLITTSVTPFVIVVKPSATTTYSLSTVSNQCGMGNVSGTARIQVDPILANEPTFSATWLKVYPSPVQTICVVEMDTPPATGEAQLQVFDTRGRSVFNQKIHAARTEVDFTSQPTGLYFLKIENGGRTAVRRIIKQD</sequence>
<feature type="domain" description="Ig-like" evidence="2">
    <location>
        <begin position="589"/>
        <end position="662"/>
    </location>
</feature>
<feature type="domain" description="Ig-like" evidence="2">
    <location>
        <begin position="898"/>
        <end position="974"/>
    </location>
</feature>
<dbReference type="RefSeq" id="WP_152759011.1">
    <property type="nucleotide sequence ID" value="NZ_WHLY01000002.1"/>
</dbReference>
<dbReference type="Pfam" id="PF18962">
    <property type="entry name" value="Por_Secre_tail"/>
    <property type="match status" value="1"/>
</dbReference>
<evidence type="ECO:0000313" key="3">
    <source>
        <dbReference type="EMBL" id="MPR33614.1"/>
    </source>
</evidence>
<comment type="caution">
    <text evidence="3">The sequence shown here is derived from an EMBL/GenBank/DDBJ whole genome shotgun (WGS) entry which is preliminary data.</text>
</comment>
<feature type="domain" description="Ig-like" evidence="2">
    <location>
        <begin position="822"/>
        <end position="896"/>
    </location>
</feature>
<accession>A0A7C9BGL0</accession>
<gene>
    <name evidence="3" type="ORF">GBK04_09590</name>
</gene>
<feature type="domain" description="Ig-like" evidence="2">
    <location>
        <begin position="666"/>
        <end position="741"/>
    </location>
</feature>
<feature type="domain" description="Ig-like" evidence="2">
    <location>
        <begin position="981"/>
        <end position="1066"/>
    </location>
</feature>
<dbReference type="NCBIfam" id="TIGR04183">
    <property type="entry name" value="Por_Secre_tail"/>
    <property type="match status" value="1"/>
</dbReference>
<proteinExistence type="predicted"/>
<evidence type="ECO:0000313" key="4">
    <source>
        <dbReference type="Proteomes" id="UP000479293"/>
    </source>
</evidence>
<organism evidence="3 4">
    <name type="scientific">Salmonirosea aquatica</name>
    <dbReference type="NCBI Taxonomy" id="2654236"/>
    <lineage>
        <taxon>Bacteria</taxon>
        <taxon>Pseudomonadati</taxon>
        <taxon>Bacteroidota</taxon>
        <taxon>Cytophagia</taxon>
        <taxon>Cytophagales</taxon>
        <taxon>Spirosomataceae</taxon>
        <taxon>Salmonirosea</taxon>
    </lineage>
</organism>
<dbReference type="InterPro" id="IPR026444">
    <property type="entry name" value="Secre_tail"/>
</dbReference>
<dbReference type="Proteomes" id="UP000479293">
    <property type="component" value="Unassembled WGS sequence"/>
</dbReference>
<dbReference type="EMBL" id="WHLY01000002">
    <property type="protein sequence ID" value="MPR33614.1"/>
    <property type="molecule type" value="Genomic_DNA"/>
</dbReference>
<feature type="domain" description="Ig-like" evidence="2">
    <location>
        <begin position="358"/>
        <end position="432"/>
    </location>
</feature>
<reference evidence="3 4" key="1">
    <citation type="submission" date="2019-10" db="EMBL/GenBank/DDBJ databases">
        <title>Draft Genome Sequence of Cytophagaceae sp. SJW1-29.</title>
        <authorList>
            <person name="Choi A."/>
        </authorList>
    </citation>
    <scope>NUCLEOTIDE SEQUENCE [LARGE SCALE GENOMIC DNA]</scope>
    <source>
        <strain evidence="3 4">SJW1-29</strain>
    </source>
</reference>
<keyword evidence="4" id="KW-1185">Reference proteome</keyword>
<evidence type="ECO:0000259" key="1">
    <source>
        <dbReference type="Pfam" id="PF18962"/>
    </source>
</evidence>
<evidence type="ECO:0000259" key="2">
    <source>
        <dbReference type="Pfam" id="PF19081"/>
    </source>
</evidence>
<feature type="domain" description="Ig-like" evidence="2">
    <location>
        <begin position="437"/>
        <end position="509"/>
    </location>
</feature>
<dbReference type="Pfam" id="PF19081">
    <property type="entry name" value="Ig_7"/>
    <property type="match status" value="10"/>
</dbReference>
<name>A0A7C9BGL0_9BACT</name>
<feature type="domain" description="Ig-like" evidence="2">
    <location>
        <begin position="1068"/>
        <end position="1145"/>
    </location>
</feature>
<protein>
    <submittedName>
        <fullName evidence="3">T9SS type A sorting domain-containing protein</fullName>
    </submittedName>
</protein>
<feature type="domain" description="Ig-like" evidence="2">
    <location>
        <begin position="126"/>
        <end position="204"/>
    </location>
</feature>
<feature type="domain" description="Ig-like" evidence="2">
    <location>
        <begin position="1149"/>
        <end position="1228"/>
    </location>
</feature>